<dbReference type="GO" id="GO:0005694">
    <property type="term" value="C:chromosome"/>
    <property type="evidence" value="ECO:0007669"/>
    <property type="project" value="TreeGrafter"/>
</dbReference>
<dbReference type="PANTHER" id="PTHR13710">
    <property type="entry name" value="DNA HELICASE RECQ FAMILY MEMBER"/>
    <property type="match status" value="1"/>
</dbReference>
<evidence type="ECO:0000259" key="15">
    <source>
        <dbReference type="PROSITE" id="PS51192"/>
    </source>
</evidence>
<keyword evidence="9 14" id="KW-1133">Transmembrane helix</keyword>
<dbReference type="EMBL" id="JABFCT010000007">
    <property type="protein sequence ID" value="KAF5874470.1"/>
    <property type="molecule type" value="Genomic_DNA"/>
</dbReference>
<protein>
    <recommendedName>
        <fullName evidence="12">DNA 3'-5' helicase</fullName>
        <ecNumber evidence="12">5.6.2.4</ecNumber>
    </recommendedName>
</protein>
<comment type="subcellular location">
    <subcellularLocation>
        <location evidence="1">Membrane</location>
        <topology evidence="1">Multi-pass membrane protein</topology>
    </subcellularLocation>
</comment>
<feature type="domain" description="Helicase ATP-binding" evidence="15">
    <location>
        <begin position="395"/>
        <end position="579"/>
    </location>
</feature>
<comment type="similarity">
    <text evidence="2">Belongs to the helicase family. RecQ subfamily.</text>
</comment>
<dbReference type="Gene3D" id="1.50.40.10">
    <property type="entry name" value="Mitochondrial carrier domain"/>
    <property type="match status" value="1"/>
</dbReference>
<accession>A0A8H6EJS7</accession>
<dbReference type="InterPro" id="IPR036388">
    <property type="entry name" value="WH-like_DNA-bd_sf"/>
</dbReference>
<dbReference type="EC" id="5.6.2.4" evidence="12"/>
<keyword evidence="5" id="KW-0999">Mitochondrion inner membrane</keyword>
<dbReference type="Gene3D" id="1.10.10.10">
    <property type="entry name" value="Winged helix-like DNA-binding domain superfamily/Winged helix DNA-binding domain"/>
    <property type="match status" value="1"/>
</dbReference>
<keyword evidence="5" id="KW-0496">Mitochondrion</keyword>
<dbReference type="PROSITE" id="PS50920">
    <property type="entry name" value="SOLCAR"/>
    <property type="match status" value="3"/>
</dbReference>
<name>A0A8H6EJS7_9HELO</name>
<keyword evidence="8" id="KW-0067">ATP-binding</keyword>
<dbReference type="InterPro" id="IPR014001">
    <property type="entry name" value="Helicase_ATP-bd"/>
</dbReference>
<comment type="catalytic activity">
    <reaction evidence="11">
        <text>Couples ATP hydrolysis with the unwinding of duplex DNA by translocating in the 3'-5' direction.</text>
        <dbReference type="EC" id="5.6.2.4"/>
    </reaction>
</comment>
<dbReference type="SMART" id="SM00487">
    <property type="entry name" value="DEXDc"/>
    <property type="match status" value="1"/>
</dbReference>
<feature type="transmembrane region" description="Helical" evidence="14">
    <location>
        <begin position="106"/>
        <end position="130"/>
    </location>
</feature>
<evidence type="ECO:0000256" key="14">
    <source>
        <dbReference type="SAM" id="Phobius"/>
    </source>
</evidence>
<dbReference type="GO" id="GO:0043138">
    <property type="term" value="F:3'-5' DNA helicase activity"/>
    <property type="evidence" value="ECO:0007669"/>
    <property type="project" value="UniProtKB-EC"/>
</dbReference>
<organism evidence="17 18">
    <name type="scientific">Botrytis fragariae</name>
    <dbReference type="NCBI Taxonomy" id="1964551"/>
    <lineage>
        <taxon>Eukaryota</taxon>
        <taxon>Fungi</taxon>
        <taxon>Dikarya</taxon>
        <taxon>Ascomycota</taxon>
        <taxon>Pezizomycotina</taxon>
        <taxon>Leotiomycetes</taxon>
        <taxon>Helotiales</taxon>
        <taxon>Sclerotiniaceae</taxon>
        <taxon>Botrytis</taxon>
    </lineage>
</organism>
<dbReference type="GO" id="GO:0005737">
    <property type="term" value="C:cytoplasm"/>
    <property type="evidence" value="ECO:0007669"/>
    <property type="project" value="TreeGrafter"/>
</dbReference>
<feature type="repeat" description="Solcar" evidence="13">
    <location>
        <begin position="210"/>
        <end position="296"/>
    </location>
</feature>
<dbReference type="GO" id="GO:0016787">
    <property type="term" value="F:hydrolase activity"/>
    <property type="evidence" value="ECO:0007669"/>
    <property type="project" value="UniProtKB-KW"/>
</dbReference>
<keyword evidence="10 13" id="KW-0472">Membrane</keyword>
<feature type="repeat" description="Solcar" evidence="13">
    <location>
        <begin position="106"/>
        <end position="203"/>
    </location>
</feature>
<evidence type="ECO:0000256" key="3">
    <source>
        <dbReference type="ARBA" id="ARBA00022692"/>
    </source>
</evidence>
<keyword evidence="18" id="KW-1185">Reference proteome</keyword>
<dbReference type="Pfam" id="PF00271">
    <property type="entry name" value="Helicase_C"/>
    <property type="match status" value="1"/>
</dbReference>
<dbReference type="FunFam" id="1.50.40.10:FF:000134">
    <property type="entry name" value="Peroxisomal membrane protein PMP47B"/>
    <property type="match status" value="1"/>
</dbReference>
<evidence type="ECO:0000313" key="18">
    <source>
        <dbReference type="Proteomes" id="UP000531561"/>
    </source>
</evidence>
<feature type="repeat" description="Solcar" evidence="13">
    <location>
        <begin position="6"/>
        <end position="91"/>
    </location>
</feature>
<dbReference type="CDD" id="cd18018">
    <property type="entry name" value="DEXHc_RecQ4-like"/>
    <property type="match status" value="1"/>
</dbReference>
<dbReference type="Pfam" id="PF00270">
    <property type="entry name" value="DEAD"/>
    <property type="match status" value="1"/>
</dbReference>
<evidence type="ECO:0000256" key="13">
    <source>
        <dbReference type="PROSITE-ProRule" id="PRU00282"/>
    </source>
</evidence>
<dbReference type="Gene3D" id="3.40.50.300">
    <property type="entry name" value="P-loop containing nucleotide triphosphate hydrolases"/>
    <property type="match status" value="2"/>
</dbReference>
<evidence type="ECO:0000256" key="2">
    <source>
        <dbReference type="ARBA" id="ARBA00005446"/>
    </source>
</evidence>
<dbReference type="Proteomes" id="UP000531561">
    <property type="component" value="Unassembled WGS sequence"/>
</dbReference>
<keyword evidence="6" id="KW-0378">Hydrolase</keyword>
<dbReference type="RefSeq" id="XP_037193416.1">
    <property type="nucleotide sequence ID" value="XM_037334882.1"/>
</dbReference>
<dbReference type="GO" id="GO:0005524">
    <property type="term" value="F:ATP binding"/>
    <property type="evidence" value="ECO:0007669"/>
    <property type="project" value="UniProtKB-KW"/>
</dbReference>
<keyword evidence="7" id="KW-0347">Helicase</keyword>
<dbReference type="Pfam" id="PF16124">
    <property type="entry name" value="RecQ_Zn_bind"/>
    <property type="match status" value="1"/>
</dbReference>
<evidence type="ECO:0000256" key="4">
    <source>
        <dbReference type="ARBA" id="ARBA00022741"/>
    </source>
</evidence>
<dbReference type="InterPro" id="IPR018108">
    <property type="entry name" value="MCP_transmembrane"/>
</dbReference>
<feature type="transmembrane region" description="Helical" evidence="14">
    <location>
        <begin position="12"/>
        <end position="30"/>
    </location>
</feature>
<dbReference type="PROSITE" id="PS51192">
    <property type="entry name" value="HELICASE_ATP_BIND_1"/>
    <property type="match status" value="1"/>
</dbReference>
<dbReference type="InterPro" id="IPR027417">
    <property type="entry name" value="P-loop_NTPase"/>
</dbReference>
<proteinExistence type="inferred from homology"/>
<evidence type="ECO:0000256" key="6">
    <source>
        <dbReference type="ARBA" id="ARBA00022801"/>
    </source>
</evidence>
<dbReference type="InterPro" id="IPR011545">
    <property type="entry name" value="DEAD/DEAH_box_helicase_dom"/>
</dbReference>
<dbReference type="GO" id="GO:0003676">
    <property type="term" value="F:nucleic acid binding"/>
    <property type="evidence" value="ECO:0007669"/>
    <property type="project" value="InterPro"/>
</dbReference>
<evidence type="ECO:0000256" key="5">
    <source>
        <dbReference type="ARBA" id="ARBA00022792"/>
    </source>
</evidence>
<dbReference type="InterPro" id="IPR004589">
    <property type="entry name" value="DNA_helicase_ATP-dep_RecQ"/>
</dbReference>
<evidence type="ECO:0000259" key="16">
    <source>
        <dbReference type="PROSITE" id="PS51194"/>
    </source>
</evidence>
<dbReference type="GO" id="GO:0016020">
    <property type="term" value="C:membrane"/>
    <property type="evidence" value="ECO:0007669"/>
    <property type="project" value="UniProtKB-SubCell"/>
</dbReference>
<dbReference type="InterPro" id="IPR032284">
    <property type="entry name" value="RecQ_Zn-bd"/>
</dbReference>
<dbReference type="PANTHER" id="PTHR13710:SF120">
    <property type="entry name" value="BIFUNCTIONAL 3'-5' EXONUCLEASE_ATP-DEPENDENT HELICASE WRN"/>
    <property type="match status" value="1"/>
</dbReference>
<keyword evidence="3 13" id="KW-0812">Transmembrane</keyword>
<dbReference type="AlphaFoldDB" id="A0A8H6EJS7"/>
<evidence type="ECO:0000256" key="12">
    <source>
        <dbReference type="ARBA" id="ARBA00034808"/>
    </source>
</evidence>
<dbReference type="InterPro" id="IPR001650">
    <property type="entry name" value="Helicase_C-like"/>
</dbReference>
<evidence type="ECO:0000256" key="1">
    <source>
        <dbReference type="ARBA" id="ARBA00004141"/>
    </source>
</evidence>
<feature type="transmembrane region" description="Helical" evidence="14">
    <location>
        <begin position="63"/>
        <end position="85"/>
    </location>
</feature>
<comment type="caution">
    <text evidence="17">The sequence shown here is derived from an EMBL/GenBank/DDBJ whole genome shotgun (WGS) entry which is preliminary data.</text>
</comment>
<evidence type="ECO:0000256" key="9">
    <source>
        <dbReference type="ARBA" id="ARBA00022989"/>
    </source>
</evidence>
<evidence type="ECO:0000256" key="10">
    <source>
        <dbReference type="ARBA" id="ARBA00023136"/>
    </source>
</evidence>
<dbReference type="GO" id="GO:0005634">
    <property type="term" value="C:nucleus"/>
    <property type="evidence" value="ECO:0007669"/>
    <property type="project" value="TreeGrafter"/>
</dbReference>
<gene>
    <name evidence="17" type="ORF">Bfra_004479</name>
</gene>
<dbReference type="GeneID" id="59258574"/>
<dbReference type="GO" id="GO:0000724">
    <property type="term" value="P:double-strand break repair via homologous recombination"/>
    <property type="evidence" value="ECO:0007669"/>
    <property type="project" value="TreeGrafter"/>
</dbReference>
<dbReference type="InterPro" id="IPR023395">
    <property type="entry name" value="MCP_dom_sf"/>
</dbReference>
<dbReference type="NCBIfam" id="TIGR00614">
    <property type="entry name" value="recQ_fam"/>
    <property type="match status" value="1"/>
</dbReference>
<keyword evidence="4" id="KW-0547">Nucleotide-binding</keyword>
<evidence type="ECO:0000256" key="11">
    <source>
        <dbReference type="ARBA" id="ARBA00034617"/>
    </source>
</evidence>
<dbReference type="GO" id="GO:0009378">
    <property type="term" value="F:four-way junction helicase activity"/>
    <property type="evidence" value="ECO:0007669"/>
    <property type="project" value="TreeGrafter"/>
</dbReference>
<dbReference type="PROSITE" id="PS51194">
    <property type="entry name" value="HELICASE_CTER"/>
    <property type="match status" value="1"/>
</dbReference>
<dbReference type="OrthoDB" id="10261556at2759"/>
<dbReference type="SMART" id="SM00490">
    <property type="entry name" value="HELICc"/>
    <property type="match status" value="1"/>
</dbReference>
<feature type="domain" description="Helicase C-terminal" evidence="16">
    <location>
        <begin position="606"/>
        <end position="798"/>
    </location>
</feature>
<feature type="transmembrane region" description="Helical" evidence="14">
    <location>
        <begin position="213"/>
        <end position="234"/>
    </location>
</feature>
<reference evidence="17 18" key="1">
    <citation type="journal article" date="2020" name="Phytopathology">
        <title>A high-quality genome resource of Botrytis fragariae, a new and rapidly spreading fungal pathogen causing strawberry gray mold in the U.S.A.</title>
        <authorList>
            <person name="Wu Y."/>
            <person name="Saski C.A."/>
            <person name="Schnabel G."/>
            <person name="Xiao S."/>
            <person name="Hu M."/>
        </authorList>
    </citation>
    <scope>NUCLEOTIDE SEQUENCE [LARGE SCALE GENOMIC DNA]</scope>
    <source>
        <strain evidence="17 18">BVB16</strain>
    </source>
</reference>
<dbReference type="SUPFAM" id="SSF52540">
    <property type="entry name" value="P-loop containing nucleoside triphosphate hydrolases"/>
    <property type="match status" value="1"/>
</dbReference>
<evidence type="ECO:0000256" key="8">
    <source>
        <dbReference type="ARBA" id="ARBA00022840"/>
    </source>
</evidence>
<sequence>MAAQQSDNVAHALSGAGGGILSMALTYPLITLSTRAQVESKRADSGFLDAVKHIMEREGITGLYAGLDSALFGISVTNFVYYYWYEWTRSGFEKAALKAGRASKKLTTIESMIAGAIAGSATVLLTNPIWVVNTRMTTRKRNKEGEGFLPGAKASKAPTTVGTLLALIKEEGPLALFSGVVPALVLVINPILQYTIFEQLKNAIEKKKRITPTMAFLLGALGKLFATSITYPYITVKSRMHVAGRDGGKESMVQGMRRILKEEGYAGFYKGIAPKVSQSVMTAAFLFAFKDVLYEQTIRPVVLLEHRSDYIMENPTESDEYGFSSGDEADMLDLTNAVDASTNHGHKRKASPEQTSSIVKKQAIESSHKVFESATFALSRNFGFKSFRLKQEQAISKILGGDSAVVVFPTGGGKSLCFQVPALAFEEEDKLLGTRDEGEHGITLVVSPLIALMKDQVDALVRRGIAAATFDSSKTREDFIQTCDQLRSGKLKLLYVAPERLNNEGFVEQMKYVRGGIRLLAVDEAHCISEWGHSFRPDYLKIARFADEIRAERVICLTATATPRVAQDICDAFRIKDSGLFRTSTYRPNLHLLAESGDRKVTMLPKLKDFLRKHKGSTIIYVTLQKQTENLANILVEAGFKAKAFHAGMTTEAKTKLQDDFMRSNDMIMVATIAFGMGIDKGSIRNVIHFSVPQSLESYMYLDLYYVQAYSQSYNEPPLVFPLSLEVETSPHYLMIANAKALHADICTGQEIGRSGRDGKISNCFFFVCGEDLHFRELFARGDLPSLTSIRGLLNDIFDLNAKKLPIGGEIHSSHYNQTKEFDIRPTVLGGIYAQLELGHGLIRATTPLYQKYSYVANDRMYHSKIKTDRSPAAAAIAACGEKKAKFHHIDVDAAARRYNLGRNEVIGKLNEWNAEGALELKASQVLNVYKVTKPLPQTAEDIETIAKTIYSSMETREKQALERSEKILQLITGKACFSKKLAQHFGDELPDGKEECGHCQWCLTHKPVEIQLPPPVPFNTIVFNNVLNMIVERDDPRFLARVAFGISTPRVTAMKLGKSPIFGSMDDHEFSVLLEAFEKECK</sequence>
<evidence type="ECO:0000256" key="7">
    <source>
        <dbReference type="ARBA" id="ARBA00022806"/>
    </source>
</evidence>
<evidence type="ECO:0000313" key="17">
    <source>
        <dbReference type="EMBL" id="KAF5874470.1"/>
    </source>
</evidence>
<dbReference type="Pfam" id="PF00153">
    <property type="entry name" value="Mito_carr"/>
    <property type="match status" value="3"/>
</dbReference>
<dbReference type="SUPFAM" id="SSF103506">
    <property type="entry name" value="Mitochondrial carrier"/>
    <property type="match status" value="1"/>
</dbReference>